<accession>A0A336MEI0</accession>
<organism evidence="3">
    <name type="scientific">Culicoides sonorensis</name>
    <name type="common">Biting midge</name>
    <dbReference type="NCBI Taxonomy" id="179676"/>
    <lineage>
        <taxon>Eukaryota</taxon>
        <taxon>Metazoa</taxon>
        <taxon>Ecdysozoa</taxon>
        <taxon>Arthropoda</taxon>
        <taxon>Hexapoda</taxon>
        <taxon>Insecta</taxon>
        <taxon>Pterygota</taxon>
        <taxon>Neoptera</taxon>
        <taxon>Endopterygota</taxon>
        <taxon>Diptera</taxon>
        <taxon>Nematocera</taxon>
        <taxon>Chironomoidea</taxon>
        <taxon>Ceratopogonidae</taxon>
        <taxon>Ceratopogoninae</taxon>
        <taxon>Culicoides</taxon>
        <taxon>Monoculicoides</taxon>
    </lineage>
</organism>
<feature type="compositionally biased region" description="Low complexity" evidence="1">
    <location>
        <begin position="467"/>
        <end position="481"/>
    </location>
</feature>
<feature type="region of interest" description="Disordered" evidence="1">
    <location>
        <begin position="328"/>
        <end position="385"/>
    </location>
</feature>
<feature type="region of interest" description="Disordered" evidence="1">
    <location>
        <begin position="539"/>
        <end position="570"/>
    </location>
</feature>
<proteinExistence type="predicted"/>
<sequence>MLVLEPKKRYTIEQIKHHRWMIVEVMDSPVIRTPSSQTIGTAGAEPNEVVLRIMANIGIDMQKTKKSLKENCYDHVTAIYLLLLERLRTRSMSHENSNGSINQANGTNVQPKHHSSDSQRRRPSAVAEQAMRKSGLGNYHQRPDQSPRHHTSNTADPLISGMAPMIPLRDTSIRETSISNLPSKDNSSILFRNSSIYNNSGPVFQSQLPPGSSTVVLAKRERDCSSPFLTNGPVSLANPGEYQASQTLLGSRENNSIILRETGNIQPTTAQRIMSNRFLASGLDQRILKQSTEDCRRLLQQATAVADPMRQNANPLVLDSYQQHLFNQQQQQQNQQLTSGGGGGSLTSTTSGGGGGGVPSKSHLSTPSHSRILTPSNSFDSKSNSQINATCGASVTSGIPPGFAMYQMSAEAARLFQTLQQSPLPIATHDQRQMDTIRYISQGNHPTSSTNLNTIKTSPSPQSSAAQLHSVSPLPSVSPQPTADLPSQRYSDPLSSLVAKEKLQNFSDLAKTTPPFKDYLNNLQTYAYLQNMENDAALTQHRASQITQQHSSSTDEGCDTDHGEMDDQPAAVPPQIQRLNSYASSSSSSGVVTNFHSKSLSQNLSCDSSRSNFSTFESLELNLSDCSELAGSLPSCATTTVTDTDPKDEVGCRTITSTSGMHPCGYVSMTGRTSCSFVRNPNNGTHNHNGKSVCRGVSRSPVDFREGRRASDGLVAQGILNNADHPLNSGVAFNSQRLHEACKAKGVLELHLLQKEAAQLKTQYQSSVPVDEMTVRQIQHSQFHVKPDLQSMLYQSNLKHQNSLPTSTEAYYNKAGDLAAPYMNLFKENPNIKQDALTAIQQQLLQQQQQTSGLQKPPLQQQLMQHRLLQQKRQILQKQGALEASLSRRQMFRQHSYKIAQQTPVLPPLPLSENEAEDLLAFQAIVEGPRANGSPTPSASGSPKMLKTSHIAQQPPECVWNNLPSSMQTCQISEGSAAADTWNHSPMYQTAPSSSLYNANWTNTTNNLATPPMQPLSESPILELTEQMESI</sequence>
<feature type="domain" description="Protein kinase SIK1/2/3 UBA" evidence="2">
    <location>
        <begin position="48"/>
        <end position="86"/>
    </location>
</feature>
<feature type="region of interest" description="Disordered" evidence="1">
    <location>
        <begin position="441"/>
        <end position="492"/>
    </location>
</feature>
<evidence type="ECO:0000259" key="2">
    <source>
        <dbReference type="Pfam" id="PF23312"/>
    </source>
</evidence>
<protein>
    <submittedName>
        <fullName evidence="3">CSON015540 protein</fullName>
    </submittedName>
</protein>
<feature type="compositionally biased region" description="Polar residues" evidence="1">
    <location>
        <begin position="362"/>
        <end position="385"/>
    </location>
</feature>
<name>A0A336MEI0_CULSO</name>
<dbReference type="EMBL" id="UFQT01000994">
    <property type="protein sequence ID" value="SSX28350.1"/>
    <property type="molecule type" value="Genomic_DNA"/>
</dbReference>
<dbReference type="Pfam" id="PF23312">
    <property type="entry name" value="UBA_SIK3"/>
    <property type="match status" value="1"/>
</dbReference>
<dbReference type="AlphaFoldDB" id="A0A336MEI0"/>
<dbReference type="VEuPathDB" id="VectorBase:CSON015540"/>
<dbReference type="Gene3D" id="1.10.510.10">
    <property type="entry name" value="Transferase(Phosphotransferase) domain 1"/>
    <property type="match status" value="1"/>
</dbReference>
<reference evidence="3" key="1">
    <citation type="submission" date="2018-07" db="EMBL/GenBank/DDBJ databases">
        <authorList>
            <person name="Quirk P.G."/>
            <person name="Krulwich T.A."/>
        </authorList>
    </citation>
    <scope>NUCLEOTIDE SEQUENCE</scope>
</reference>
<feature type="compositionally biased region" description="Low complexity" evidence="1">
    <location>
        <begin position="328"/>
        <end position="338"/>
    </location>
</feature>
<gene>
    <name evidence="3" type="primary">CSON015540</name>
</gene>
<dbReference type="InterPro" id="IPR057380">
    <property type="entry name" value="UBA_SIK1/2/3"/>
</dbReference>
<dbReference type="CDD" id="cd14338">
    <property type="entry name" value="UBA_SIK"/>
    <property type="match status" value="1"/>
</dbReference>
<evidence type="ECO:0000256" key="1">
    <source>
        <dbReference type="SAM" id="MobiDB-lite"/>
    </source>
</evidence>
<feature type="compositionally biased region" description="Polar residues" evidence="1">
    <location>
        <begin position="541"/>
        <end position="555"/>
    </location>
</feature>
<feature type="compositionally biased region" description="Gly residues" evidence="1">
    <location>
        <begin position="339"/>
        <end position="358"/>
    </location>
</feature>
<feature type="compositionally biased region" description="Polar residues" evidence="1">
    <location>
        <begin position="94"/>
        <end position="110"/>
    </location>
</feature>
<feature type="region of interest" description="Disordered" evidence="1">
    <location>
        <begin position="93"/>
        <end position="162"/>
    </location>
</feature>
<feature type="compositionally biased region" description="Polar residues" evidence="1">
    <location>
        <begin position="441"/>
        <end position="466"/>
    </location>
</feature>
<evidence type="ECO:0000313" key="3">
    <source>
        <dbReference type="EMBL" id="SSX28350.1"/>
    </source>
</evidence>